<dbReference type="EMBL" id="JACBAG010001865">
    <property type="protein sequence ID" value="KAF7179242.1"/>
    <property type="molecule type" value="Genomic_DNA"/>
</dbReference>
<name>A0A8H6QWF9_9EURO</name>
<keyword evidence="2" id="KW-1185">Reference proteome</keyword>
<gene>
    <name evidence="1" type="ORF">CNMCM7691_008174</name>
</gene>
<sequence length="418" mass="47735">MDTALGGSNSLFDKHKDRRYLDVPYVINNDGVQSLKRGKSPLQKYRERPEAFESVTYLQFLRCYDSARINEIRIRPNAPARVLNYFPVYKRDEQPDDFARAKLMLHHPFRVIEELKTIDYDDFESFEGAWQYCQYCQHSHLHPHDGYGRKVELQMMSLSWLLDPTWANLTVTVPVQSRREANDRIMSDWFSGLCSRILQPTFCRKVITTVVGQFDRFYLLASLMAYQPSRQDKQVQLSLNLPANAPASMSKYPGSMSGHPPGTEMHSVNSENEQALRANMRGQEEVSSNLILLGNRYDGSDSEGSRAIGLMDDPRTERRAVTTVVLEQPAVGCAESVSGYRRERQNVTSMPHLMGRVTATSGKAILGKRIIDWAFVQMNDAAIEESFRPNRMFPVRDYQQPRRYKAGESLAPSAGESN</sequence>
<comment type="caution">
    <text evidence="1">The sequence shown here is derived from an EMBL/GenBank/DDBJ whole genome shotgun (WGS) entry which is preliminary data.</text>
</comment>
<dbReference type="AlphaFoldDB" id="A0A8H6QWF9"/>
<proteinExistence type="predicted"/>
<reference evidence="1" key="1">
    <citation type="submission" date="2020-06" db="EMBL/GenBank/DDBJ databases">
        <title>Draft genome sequences of strains closely related to Aspergillus parafelis and Aspergillus hiratsukae.</title>
        <authorList>
            <person name="Dos Santos R.A.C."/>
            <person name="Rivero-Menendez O."/>
            <person name="Steenwyk J.L."/>
            <person name="Mead M.E."/>
            <person name="Goldman G.H."/>
            <person name="Alastruey-Izquierdo A."/>
            <person name="Rokas A."/>
        </authorList>
    </citation>
    <scope>NUCLEOTIDE SEQUENCE</scope>
    <source>
        <strain evidence="1">CNM-CM7691</strain>
    </source>
</reference>
<dbReference type="Proteomes" id="UP000641853">
    <property type="component" value="Unassembled WGS sequence"/>
</dbReference>
<organism evidence="1 2">
    <name type="scientific">Aspergillus felis</name>
    <dbReference type="NCBI Taxonomy" id="1287682"/>
    <lineage>
        <taxon>Eukaryota</taxon>
        <taxon>Fungi</taxon>
        <taxon>Dikarya</taxon>
        <taxon>Ascomycota</taxon>
        <taxon>Pezizomycotina</taxon>
        <taxon>Eurotiomycetes</taxon>
        <taxon>Eurotiomycetidae</taxon>
        <taxon>Eurotiales</taxon>
        <taxon>Aspergillaceae</taxon>
        <taxon>Aspergillus</taxon>
        <taxon>Aspergillus subgen. Fumigati</taxon>
    </lineage>
</organism>
<evidence type="ECO:0000313" key="1">
    <source>
        <dbReference type="EMBL" id="KAF7179242.1"/>
    </source>
</evidence>
<evidence type="ECO:0000313" key="2">
    <source>
        <dbReference type="Proteomes" id="UP000641853"/>
    </source>
</evidence>
<accession>A0A8H6QWF9</accession>
<protein>
    <submittedName>
        <fullName evidence="1">Uncharacterized protein</fullName>
    </submittedName>
</protein>